<evidence type="ECO:0000256" key="1">
    <source>
        <dbReference type="ARBA" id="ARBA00022821"/>
    </source>
</evidence>
<dbReference type="Proteomes" id="UP001415857">
    <property type="component" value="Unassembled WGS sequence"/>
</dbReference>
<evidence type="ECO:0000313" key="4">
    <source>
        <dbReference type="Proteomes" id="UP001415857"/>
    </source>
</evidence>
<dbReference type="SUPFAM" id="SSF52058">
    <property type="entry name" value="L domain-like"/>
    <property type="match status" value="1"/>
</dbReference>
<comment type="caution">
    <text evidence="3">The sequence shown here is derived from an EMBL/GenBank/DDBJ whole genome shotgun (WGS) entry which is preliminary data.</text>
</comment>
<reference evidence="3 4" key="1">
    <citation type="journal article" date="2024" name="Plant J.">
        <title>Genome sequences and population genomics reveal climatic adaptation and genomic divergence between two closely related sweetgum species.</title>
        <authorList>
            <person name="Xu W.Q."/>
            <person name="Ren C.Q."/>
            <person name="Zhang X.Y."/>
            <person name="Comes H.P."/>
            <person name="Liu X.H."/>
            <person name="Li Y.G."/>
            <person name="Kettle C.J."/>
            <person name="Jalonen R."/>
            <person name="Gaisberger H."/>
            <person name="Ma Y.Z."/>
            <person name="Qiu Y.X."/>
        </authorList>
    </citation>
    <scope>NUCLEOTIDE SEQUENCE [LARGE SCALE GENOMIC DNA]</scope>
    <source>
        <strain evidence="3">Hangzhou</strain>
    </source>
</reference>
<dbReference type="PRINTS" id="PR00364">
    <property type="entry name" value="DISEASERSIST"/>
</dbReference>
<dbReference type="GO" id="GO:0043531">
    <property type="term" value="F:ADP binding"/>
    <property type="evidence" value="ECO:0007669"/>
    <property type="project" value="InterPro"/>
</dbReference>
<keyword evidence="4" id="KW-1185">Reference proteome</keyword>
<organism evidence="3 4">
    <name type="scientific">Liquidambar formosana</name>
    <name type="common">Formosan gum</name>
    <dbReference type="NCBI Taxonomy" id="63359"/>
    <lineage>
        <taxon>Eukaryota</taxon>
        <taxon>Viridiplantae</taxon>
        <taxon>Streptophyta</taxon>
        <taxon>Embryophyta</taxon>
        <taxon>Tracheophyta</taxon>
        <taxon>Spermatophyta</taxon>
        <taxon>Magnoliopsida</taxon>
        <taxon>eudicotyledons</taxon>
        <taxon>Gunneridae</taxon>
        <taxon>Pentapetalae</taxon>
        <taxon>Saxifragales</taxon>
        <taxon>Altingiaceae</taxon>
        <taxon>Liquidambar</taxon>
    </lineage>
</organism>
<protein>
    <recommendedName>
        <fullName evidence="2">NB-ARC domain-containing protein</fullName>
    </recommendedName>
</protein>
<proteinExistence type="predicted"/>
<dbReference type="FunFam" id="3.40.50.300:FF:001091">
    <property type="entry name" value="Probable disease resistance protein At1g61300"/>
    <property type="match status" value="1"/>
</dbReference>
<feature type="domain" description="NB-ARC" evidence="2">
    <location>
        <begin position="150"/>
        <end position="322"/>
    </location>
</feature>
<dbReference type="PANTHER" id="PTHR36766">
    <property type="entry name" value="PLANT BROAD-SPECTRUM MILDEW RESISTANCE PROTEIN RPW8"/>
    <property type="match status" value="1"/>
</dbReference>
<name>A0AAP0RQS0_LIQFO</name>
<dbReference type="Gene3D" id="3.40.50.300">
    <property type="entry name" value="P-loop containing nucleotide triphosphate hydrolases"/>
    <property type="match status" value="1"/>
</dbReference>
<gene>
    <name evidence="3" type="ORF">L1049_010928</name>
</gene>
<dbReference type="Pfam" id="PF00931">
    <property type="entry name" value="NB-ARC"/>
    <property type="match status" value="1"/>
</dbReference>
<keyword evidence="1" id="KW-0611">Plant defense</keyword>
<dbReference type="Gene3D" id="3.80.10.10">
    <property type="entry name" value="Ribonuclease Inhibitor"/>
    <property type="match status" value="1"/>
</dbReference>
<accession>A0AAP0RQS0</accession>
<dbReference type="InterPro" id="IPR027417">
    <property type="entry name" value="P-loop_NTPase"/>
</dbReference>
<dbReference type="InterPro" id="IPR032675">
    <property type="entry name" value="LRR_dom_sf"/>
</dbReference>
<dbReference type="InterPro" id="IPR002182">
    <property type="entry name" value="NB-ARC"/>
</dbReference>
<dbReference type="PANTHER" id="PTHR36766:SF40">
    <property type="entry name" value="DISEASE RESISTANCE PROTEIN RGA3"/>
    <property type="match status" value="1"/>
</dbReference>
<evidence type="ECO:0000313" key="3">
    <source>
        <dbReference type="EMBL" id="KAK9282708.1"/>
    </source>
</evidence>
<dbReference type="AlphaFoldDB" id="A0AAP0RQS0"/>
<dbReference type="SUPFAM" id="SSF52540">
    <property type="entry name" value="P-loop containing nucleoside triphosphate hydrolases"/>
    <property type="match status" value="1"/>
</dbReference>
<evidence type="ECO:0000259" key="2">
    <source>
        <dbReference type="Pfam" id="PF00931"/>
    </source>
</evidence>
<dbReference type="EMBL" id="JBBPBK010000006">
    <property type="protein sequence ID" value="KAK9282708.1"/>
    <property type="molecule type" value="Genomic_DNA"/>
</dbReference>
<sequence>MASFVIVSVKIEFGKKLCDWSMWLVEDPNYEIDLTEIIGQRPMVCPALQRKDVEVLPLTITMARRNPMEIGKRYTFDISKVSDIFDHLLAGKYLRVLEGHKVPTNEAEHYCKWHGVKSHTTNNCVVFWNLVQDGINRGMLKFPKRKMIWEADKEEITKLLLSDDASDNSTCVVTIVGLGGVGKTTLAQLLYNDEKVNEYFDLKAWVCVSKEFDVLRETKTILESVNSQAHANDDLNLLQVKLKESLMGKKFLIVLDDIWNDNYDDWDKLRTPFGVGDEGSKIIVTTRHESVESIMHTIPTHHLKQISDAASWSLFEKHAFEGMLHLCTRLRSLKIDSCPRLKSFSRGGLPTTLKTLSIGGCEKLELDLPKAKETPNYYASLESLSLSSSCDSLKSFPLGLFPKLNYLYVWDCKNLDSLCISEEGIHDYLTSLNNLNIHSCPKFVSFPKGGLPTANLTSFFVFNCKNLKSLPENMHTLLPSLQELKIRLCP</sequence>
<dbReference type="GO" id="GO:0006952">
    <property type="term" value="P:defense response"/>
    <property type="evidence" value="ECO:0007669"/>
    <property type="project" value="UniProtKB-KW"/>
</dbReference>